<evidence type="ECO:0000313" key="1">
    <source>
        <dbReference type="EMBL" id="KAG0422996.1"/>
    </source>
</evidence>
<comment type="caution">
    <text evidence="1">The sequence shown here is derived from an EMBL/GenBank/DDBJ whole genome shotgun (WGS) entry which is preliminary data.</text>
</comment>
<keyword evidence="2" id="KW-1185">Reference proteome</keyword>
<dbReference type="Proteomes" id="UP000805193">
    <property type="component" value="Unassembled WGS sequence"/>
</dbReference>
<gene>
    <name evidence="1" type="ORF">HPB47_001215</name>
</gene>
<sequence>MLSCSRATNSNLRTHIKPFSVVEPEIFVNLLQYVAPNCTPMTRRMLMTRLDASYVETKLGLKESLASVPYGVVTADCWTTFRRSYMGATVSWLEPTALTRKSAVLICRRMPGQITYDKLASTLLETDQDYDLQGKVTKVVTDNGSNFVKAFRLFREPQDTTTDVEKDLSEVLDVTSLLSDVADGEARLPPHHRCCAHTLNLVATADASEAEKYDLFAGPLKSVLRSCRALWSKQGQSSVANETILRYCGRTLVRPVATRWNSFFDAFECILAPDSAGKDLDGLCRALQTPPFQRPQDLQFIKEYCEPLACAIDIVQKDENMYIGYLLPTISVLQRRLKHLQMSGLAFSTPLVNALLTGIHKSANCIEADRFMADSETGIESLHKHELVHKVFLRYNTALPSSASVERVFSVAADVFTRKRGKMTDENFERQLP</sequence>
<dbReference type="EMBL" id="JABSTQ010010159">
    <property type="protein sequence ID" value="KAG0422996.1"/>
    <property type="molecule type" value="Genomic_DNA"/>
</dbReference>
<accession>A0AC60PQ10</accession>
<name>A0AC60PQ10_IXOPE</name>
<organism evidence="1 2">
    <name type="scientific">Ixodes persulcatus</name>
    <name type="common">Taiga tick</name>
    <dbReference type="NCBI Taxonomy" id="34615"/>
    <lineage>
        <taxon>Eukaryota</taxon>
        <taxon>Metazoa</taxon>
        <taxon>Ecdysozoa</taxon>
        <taxon>Arthropoda</taxon>
        <taxon>Chelicerata</taxon>
        <taxon>Arachnida</taxon>
        <taxon>Acari</taxon>
        <taxon>Parasitiformes</taxon>
        <taxon>Ixodida</taxon>
        <taxon>Ixodoidea</taxon>
        <taxon>Ixodidae</taxon>
        <taxon>Ixodinae</taxon>
        <taxon>Ixodes</taxon>
    </lineage>
</organism>
<proteinExistence type="predicted"/>
<reference evidence="1 2" key="1">
    <citation type="journal article" date="2020" name="Cell">
        <title>Large-Scale Comparative Analyses of Tick Genomes Elucidate Their Genetic Diversity and Vector Capacities.</title>
        <authorList>
            <consortium name="Tick Genome and Microbiome Consortium (TIGMIC)"/>
            <person name="Jia N."/>
            <person name="Wang J."/>
            <person name="Shi W."/>
            <person name="Du L."/>
            <person name="Sun Y."/>
            <person name="Zhan W."/>
            <person name="Jiang J.F."/>
            <person name="Wang Q."/>
            <person name="Zhang B."/>
            <person name="Ji P."/>
            <person name="Bell-Sakyi L."/>
            <person name="Cui X.M."/>
            <person name="Yuan T.T."/>
            <person name="Jiang B.G."/>
            <person name="Yang W.F."/>
            <person name="Lam T.T."/>
            <person name="Chang Q.C."/>
            <person name="Ding S.J."/>
            <person name="Wang X.J."/>
            <person name="Zhu J.G."/>
            <person name="Ruan X.D."/>
            <person name="Zhao L."/>
            <person name="Wei J.T."/>
            <person name="Ye R.Z."/>
            <person name="Que T.C."/>
            <person name="Du C.H."/>
            <person name="Zhou Y.H."/>
            <person name="Cheng J.X."/>
            <person name="Dai P.F."/>
            <person name="Guo W.B."/>
            <person name="Han X.H."/>
            <person name="Huang E.J."/>
            <person name="Li L.F."/>
            <person name="Wei W."/>
            <person name="Gao Y.C."/>
            <person name="Liu J.Z."/>
            <person name="Shao H.Z."/>
            <person name="Wang X."/>
            <person name="Wang C.C."/>
            <person name="Yang T.C."/>
            <person name="Huo Q.B."/>
            <person name="Li W."/>
            <person name="Chen H.Y."/>
            <person name="Chen S.E."/>
            <person name="Zhou L.G."/>
            <person name="Ni X.B."/>
            <person name="Tian J.H."/>
            <person name="Sheng Y."/>
            <person name="Liu T."/>
            <person name="Pan Y.S."/>
            <person name="Xia L.Y."/>
            <person name="Li J."/>
            <person name="Zhao F."/>
            <person name="Cao W.C."/>
        </authorList>
    </citation>
    <scope>NUCLEOTIDE SEQUENCE [LARGE SCALE GENOMIC DNA]</scope>
    <source>
        <strain evidence="1">Iper-2018</strain>
    </source>
</reference>
<protein>
    <submittedName>
        <fullName evidence="1">Uncharacterized protein</fullName>
    </submittedName>
</protein>
<evidence type="ECO:0000313" key="2">
    <source>
        <dbReference type="Proteomes" id="UP000805193"/>
    </source>
</evidence>